<sequence>MGVLIVWLSLCALIVNTQGFALKENFFQEEEHVLNEIRNIILRDDEGDIFNATVNDYGSEIIDNVNKMLTREGFDPLPVEDIKEGYWWGYLKLTKINVTGIASLFRSGDFAMSYNHLTKQLEIDFLLGFQDLGFECSYKTAVVGIGPSGEIIGEVKDLEMLISLIIDYDLDEAIVKEYKITRSGHIKIDLRGHPLIDWWNDIIINSATTLFKGLIEHTVDNMVTHVLDQVVDTIDRVLEIILGSG</sequence>
<dbReference type="AlphaFoldDB" id="A0ABD2MIY4"/>
<dbReference type="EMBL" id="JABFTP020000001">
    <property type="protein sequence ID" value="KAL3266066.1"/>
    <property type="molecule type" value="Genomic_DNA"/>
</dbReference>
<dbReference type="Gene3D" id="3.15.10.50">
    <property type="match status" value="1"/>
</dbReference>
<reference evidence="2 3" key="1">
    <citation type="journal article" date="2021" name="BMC Biol.">
        <title>Horizontally acquired antibacterial genes associated with adaptive radiation of ladybird beetles.</title>
        <authorList>
            <person name="Li H.S."/>
            <person name="Tang X.F."/>
            <person name="Huang Y.H."/>
            <person name="Xu Z.Y."/>
            <person name="Chen M.L."/>
            <person name="Du X.Y."/>
            <person name="Qiu B.Y."/>
            <person name="Chen P.T."/>
            <person name="Zhang W."/>
            <person name="Slipinski A."/>
            <person name="Escalona H.E."/>
            <person name="Waterhouse R.M."/>
            <person name="Zwick A."/>
            <person name="Pang H."/>
        </authorList>
    </citation>
    <scope>NUCLEOTIDE SEQUENCE [LARGE SCALE GENOMIC DNA]</scope>
    <source>
        <strain evidence="2">SYSU2018</strain>
    </source>
</reference>
<dbReference type="Pfam" id="PF16984">
    <property type="entry name" value="Grp7_allergen"/>
    <property type="match status" value="1"/>
</dbReference>
<comment type="caution">
    <text evidence="2">The sequence shown here is derived from an EMBL/GenBank/DDBJ whole genome shotgun (WGS) entry which is preliminary data.</text>
</comment>
<evidence type="ECO:0000313" key="3">
    <source>
        <dbReference type="Proteomes" id="UP001516400"/>
    </source>
</evidence>
<gene>
    <name evidence="2" type="ORF">HHI36_010253</name>
</gene>
<feature type="signal peptide" evidence="1">
    <location>
        <begin position="1"/>
        <end position="19"/>
    </location>
</feature>
<organism evidence="2 3">
    <name type="scientific">Cryptolaemus montrouzieri</name>
    <dbReference type="NCBI Taxonomy" id="559131"/>
    <lineage>
        <taxon>Eukaryota</taxon>
        <taxon>Metazoa</taxon>
        <taxon>Ecdysozoa</taxon>
        <taxon>Arthropoda</taxon>
        <taxon>Hexapoda</taxon>
        <taxon>Insecta</taxon>
        <taxon>Pterygota</taxon>
        <taxon>Neoptera</taxon>
        <taxon>Endopterygota</taxon>
        <taxon>Coleoptera</taxon>
        <taxon>Polyphaga</taxon>
        <taxon>Cucujiformia</taxon>
        <taxon>Coccinelloidea</taxon>
        <taxon>Coccinellidae</taxon>
        <taxon>Scymninae</taxon>
        <taxon>Scymnini</taxon>
        <taxon>Cryptolaemus</taxon>
    </lineage>
</organism>
<keyword evidence="1" id="KW-0732">Signal</keyword>
<proteinExistence type="predicted"/>
<dbReference type="InterPro" id="IPR020234">
    <property type="entry name" value="Mite_allergen_group-7"/>
</dbReference>
<protein>
    <submittedName>
        <fullName evidence="2">Uncharacterized protein</fullName>
    </submittedName>
</protein>
<keyword evidence="3" id="KW-1185">Reference proteome</keyword>
<evidence type="ECO:0000256" key="1">
    <source>
        <dbReference type="SAM" id="SignalP"/>
    </source>
</evidence>
<evidence type="ECO:0000313" key="2">
    <source>
        <dbReference type="EMBL" id="KAL3266066.1"/>
    </source>
</evidence>
<feature type="chain" id="PRO_5044891300" evidence="1">
    <location>
        <begin position="20"/>
        <end position="245"/>
    </location>
</feature>
<dbReference type="InterPro" id="IPR038602">
    <property type="entry name" value="Mite_allergen_7_sf"/>
</dbReference>
<name>A0ABD2MIY4_9CUCU</name>
<dbReference type="Proteomes" id="UP001516400">
    <property type="component" value="Unassembled WGS sequence"/>
</dbReference>
<accession>A0ABD2MIY4</accession>